<name>A0A931FAA0_9FIRM</name>
<gene>
    <name evidence="1" type="ORF">I0Q91_09855</name>
</gene>
<evidence type="ECO:0000313" key="2">
    <source>
        <dbReference type="Proteomes" id="UP000621436"/>
    </source>
</evidence>
<keyword evidence="2" id="KW-1185">Reference proteome</keyword>
<dbReference type="EMBL" id="JADPIE010000005">
    <property type="protein sequence ID" value="MBF8437384.1"/>
    <property type="molecule type" value="Genomic_DNA"/>
</dbReference>
<organism evidence="1 2">
    <name type="scientific">Halonatronomonas betaini</name>
    <dbReference type="NCBI Taxonomy" id="2778430"/>
    <lineage>
        <taxon>Bacteria</taxon>
        <taxon>Bacillati</taxon>
        <taxon>Bacillota</taxon>
        <taxon>Clostridia</taxon>
        <taxon>Halanaerobiales</taxon>
        <taxon>Halarsenatibacteraceae</taxon>
        <taxon>Halonatronomonas</taxon>
    </lineage>
</organism>
<evidence type="ECO:0000313" key="1">
    <source>
        <dbReference type="EMBL" id="MBF8437384.1"/>
    </source>
</evidence>
<dbReference type="RefSeq" id="WP_270454358.1">
    <property type="nucleotide sequence ID" value="NZ_JADPIE010000005.1"/>
</dbReference>
<comment type="caution">
    <text evidence="1">The sequence shown here is derived from an EMBL/GenBank/DDBJ whole genome shotgun (WGS) entry which is preliminary data.</text>
</comment>
<accession>A0A931FAA0</accession>
<protein>
    <submittedName>
        <fullName evidence="1">Uncharacterized protein</fullName>
    </submittedName>
</protein>
<sequence>MNVSVIKKTSPEIIIEINILNLLNKDLYQMNLLLFLISVKKTKDNKPIQNGPIIAIPGKIIGSLIDVNIFGPDIKNMLALWEMKNKTANNNKLYIFGISCSLKANEIIRIAVNI</sequence>
<reference evidence="1" key="1">
    <citation type="submission" date="2020-11" db="EMBL/GenBank/DDBJ databases">
        <title>Halonatronomonas betainensis gen. nov., sp. nov. a novel haloalkaliphilic representative of the family Halanaerobiacae capable of betaine degradation.</title>
        <authorList>
            <person name="Boltyanskaya Y."/>
            <person name="Kevbrin V."/>
            <person name="Detkova E."/>
            <person name="Grouzdev D.S."/>
            <person name="Koziaeva V."/>
            <person name="Zhilina T."/>
        </authorList>
    </citation>
    <scope>NUCLEOTIDE SEQUENCE</scope>
    <source>
        <strain evidence="1">Z-7014</strain>
    </source>
</reference>
<dbReference type="AlphaFoldDB" id="A0A931FAA0"/>
<proteinExistence type="predicted"/>
<dbReference type="Proteomes" id="UP000621436">
    <property type="component" value="Unassembled WGS sequence"/>
</dbReference>